<keyword evidence="7 12" id="KW-0326">Glycosidase</keyword>
<evidence type="ECO:0000256" key="4">
    <source>
        <dbReference type="ARBA" id="ARBA00022801"/>
    </source>
</evidence>
<keyword evidence="14" id="KW-1185">Reference proteome</keyword>
<keyword evidence="6" id="KW-0119">Carbohydrate metabolism</keyword>
<evidence type="ECO:0000256" key="1">
    <source>
        <dbReference type="ARBA" id="ARBA00000448"/>
    </source>
</evidence>
<protein>
    <recommendedName>
        <fullName evidence="3 12">Beta-glucosidase</fullName>
        <ecNumber evidence="3 12">3.2.1.21</ecNumber>
    </recommendedName>
</protein>
<dbReference type="InterPro" id="IPR017736">
    <property type="entry name" value="Glyco_hydro_1_beta-glucosidase"/>
</dbReference>
<dbReference type="GO" id="GO:0030245">
    <property type="term" value="P:cellulose catabolic process"/>
    <property type="evidence" value="ECO:0007669"/>
    <property type="project" value="UniProtKB-KW"/>
</dbReference>
<evidence type="ECO:0000256" key="11">
    <source>
        <dbReference type="PROSITE-ProRule" id="PRU10055"/>
    </source>
</evidence>
<evidence type="ECO:0000313" key="13">
    <source>
        <dbReference type="EMBL" id="NYI42142.1"/>
    </source>
</evidence>
<dbReference type="Proteomes" id="UP000547973">
    <property type="component" value="Unassembled WGS sequence"/>
</dbReference>
<feature type="binding site" evidence="10">
    <location>
        <position position="297"/>
    </location>
    <ligand>
        <name>substrate</name>
    </ligand>
</feature>
<dbReference type="GO" id="GO:0008422">
    <property type="term" value="F:beta-glucosidase activity"/>
    <property type="evidence" value="ECO:0007669"/>
    <property type="project" value="UniProtKB-EC"/>
</dbReference>
<evidence type="ECO:0000256" key="6">
    <source>
        <dbReference type="ARBA" id="ARBA00023277"/>
    </source>
</evidence>
<dbReference type="InterPro" id="IPR018120">
    <property type="entry name" value="Glyco_hydro_1_AS"/>
</dbReference>
<dbReference type="PROSITE" id="PS00572">
    <property type="entry name" value="GLYCOSYL_HYDROL_F1_1"/>
    <property type="match status" value="1"/>
</dbReference>
<proteinExistence type="inferred from homology"/>
<name>A0A7Y9ZB47_9MICO</name>
<gene>
    <name evidence="13" type="ORF">BKA03_002261</name>
</gene>
<dbReference type="AlphaFoldDB" id="A0A7Y9ZB47"/>
<dbReference type="InterPro" id="IPR001360">
    <property type="entry name" value="Glyco_hydro_1"/>
</dbReference>
<reference evidence="13 14" key="1">
    <citation type="submission" date="2020-07" db="EMBL/GenBank/DDBJ databases">
        <title>Sequencing the genomes of 1000 actinobacteria strains.</title>
        <authorList>
            <person name="Klenk H.-P."/>
        </authorList>
    </citation>
    <scope>NUCLEOTIDE SEQUENCE [LARGE SCALE GENOMIC DNA]</scope>
    <source>
        <strain evidence="13 14">DSM 19970</strain>
    </source>
</reference>
<feature type="active site" description="Nucleophile" evidence="9 11">
    <location>
        <position position="371"/>
    </location>
</feature>
<evidence type="ECO:0000313" key="14">
    <source>
        <dbReference type="Proteomes" id="UP000547973"/>
    </source>
</evidence>
<evidence type="ECO:0000256" key="3">
    <source>
        <dbReference type="ARBA" id="ARBA00012744"/>
    </source>
</evidence>
<feature type="binding site" evidence="10">
    <location>
        <begin position="425"/>
        <end position="426"/>
    </location>
    <ligand>
        <name>substrate</name>
    </ligand>
</feature>
<feature type="active site" description="Proton donor" evidence="9">
    <location>
        <position position="166"/>
    </location>
</feature>
<evidence type="ECO:0000256" key="2">
    <source>
        <dbReference type="ARBA" id="ARBA00010838"/>
    </source>
</evidence>
<dbReference type="GO" id="GO:0005829">
    <property type="term" value="C:cytosol"/>
    <property type="evidence" value="ECO:0007669"/>
    <property type="project" value="TreeGrafter"/>
</dbReference>
<dbReference type="EC" id="3.2.1.21" evidence="3 12"/>
<organism evidence="13 14">
    <name type="scientific">Demequina lutea</name>
    <dbReference type="NCBI Taxonomy" id="431489"/>
    <lineage>
        <taxon>Bacteria</taxon>
        <taxon>Bacillati</taxon>
        <taxon>Actinomycetota</taxon>
        <taxon>Actinomycetes</taxon>
        <taxon>Micrococcales</taxon>
        <taxon>Demequinaceae</taxon>
        <taxon>Demequina</taxon>
    </lineage>
</organism>
<evidence type="ECO:0000256" key="5">
    <source>
        <dbReference type="ARBA" id="ARBA00023001"/>
    </source>
</evidence>
<comment type="catalytic activity">
    <reaction evidence="1 12">
        <text>Hydrolysis of terminal, non-reducing beta-D-glucosyl residues with release of beta-D-glucose.</text>
        <dbReference type="EC" id="3.2.1.21"/>
    </reaction>
</comment>
<evidence type="ECO:0000256" key="8">
    <source>
        <dbReference type="ARBA" id="ARBA00023326"/>
    </source>
</evidence>
<evidence type="ECO:0000256" key="12">
    <source>
        <dbReference type="RuleBase" id="RU361175"/>
    </source>
</evidence>
<dbReference type="NCBIfam" id="TIGR03356">
    <property type="entry name" value="BGL"/>
    <property type="match status" value="1"/>
</dbReference>
<dbReference type="SUPFAM" id="SSF51445">
    <property type="entry name" value="(Trans)glycosidases"/>
    <property type="match status" value="1"/>
</dbReference>
<keyword evidence="8" id="KW-0624">Polysaccharide degradation</keyword>
<comment type="caution">
    <text evidence="13">The sequence shown here is derived from an EMBL/GenBank/DDBJ whole genome shotgun (WGS) entry which is preliminary data.</text>
</comment>
<dbReference type="PRINTS" id="PR00131">
    <property type="entry name" value="GLHYDRLASE1"/>
</dbReference>
<dbReference type="InterPro" id="IPR033132">
    <property type="entry name" value="GH_1_N_CS"/>
</dbReference>
<feature type="binding site" evidence="10">
    <location>
        <position position="20"/>
    </location>
    <ligand>
        <name>substrate</name>
    </ligand>
</feature>
<feature type="binding site" evidence="10">
    <location>
        <position position="121"/>
    </location>
    <ligand>
        <name>substrate</name>
    </ligand>
</feature>
<feature type="binding site" evidence="10">
    <location>
        <position position="418"/>
    </location>
    <ligand>
        <name>substrate</name>
    </ligand>
</feature>
<evidence type="ECO:0000256" key="10">
    <source>
        <dbReference type="PIRSR" id="PIRSR617736-2"/>
    </source>
</evidence>
<accession>A0A7Y9ZB47</accession>
<evidence type="ECO:0000256" key="9">
    <source>
        <dbReference type="PIRSR" id="PIRSR617736-1"/>
    </source>
</evidence>
<dbReference type="PANTHER" id="PTHR10353:SF36">
    <property type="entry name" value="LP05116P"/>
    <property type="match status" value="1"/>
</dbReference>
<dbReference type="PROSITE" id="PS00653">
    <property type="entry name" value="GLYCOSYL_HYDROL_F1_2"/>
    <property type="match status" value="1"/>
</dbReference>
<dbReference type="RefSeq" id="WP_062074025.1">
    <property type="nucleotide sequence ID" value="NZ_BBRC01000002.1"/>
</dbReference>
<keyword evidence="4 12" id="KW-0378">Hydrolase</keyword>
<dbReference type="PANTHER" id="PTHR10353">
    <property type="entry name" value="GLYCOSYL HYDROLASE"/>
    <property type="match status" value="1"/>
</dbReference>
<dbReference type="InterPro" id="IPR017853">
    <property type="entry name" value="GH"/>
</dbReference>
<dbReference type="FunFam" id="3.20.20.80:FF:000004">
    <property type="entry name" value="Beta-glucosidase 6-phospho-beta-glucosidase"/>
    <property type="match status" value="1"/>
</dbReference>
<keyword evidence="5" id="KW-0136">Cellulose degradation</keyword>
<feature type="binding site" evidence="10">
    <location>
        <position position="165"/>
    </location>
    <ligand>
        <name>substrate</name>
    </ligand>
</feature>
<sequence length="481" mass="54171">MTSSQFPDGFLFGASTASYQIEGGVAEGGRLPSIWDTFSHTPGLTFEGDTGDVACDHFHRYVDDIQAMADLGLTAYRFSMAWPRIRPTGDGEFNDEGFAFYHRILDELEKHGIEPLVTLYHWDLPQPLEDLGGWPERATVDRFVEYARRTVEEFKDRVTYWTTFNEPWCTAFLGYSSGAHAPGRSEPAVSLAAAHHLNLAHGLAYAAIKEVKPDAKVSIVLNSHLPRPWNPADPRDVEASEKIDALANRIFIDPFTVGEYPADLMAFTSDLTDWSFVQDGDLDAIKGTLDLVGVNYYSSHIVRHHAGPPSNSGEDGHKSTIHRCWPGADDVEFMPLIGKRTTMNWNVDPSGFHAHLMRMHREFGLPIIVTENGASWQDEVSEDGRIRDADRYTYLHDHMEALLLAVAEGADIRGYMAWSLMDNFEWAYGYSKRFGLLRVDYNTQARTWKDSAYWYAETIANRALTPVVGVELLPETPPRVY</sequence>
<comment type="similarity">
    <text evidence="2 12">Belongs to the glycosyl hydrolase 1 family.</text>
</comment>
<dbReference type="OrthoDB" id="9765195at2"/>
<dbReference type="EMBL" id="JACBZO010000001">
    <property type="protein sequence ID" value="NYI42142.1"/>
    <property type="molecule type" value="Genomic_DNA"/>
</dbReference>
<dbReference type="Gene3D" id="3.20.20.80">
    <property type="entry name" value="Glycosidases"/>
    <property type="match status" value="1"/>
</dbReference>
<dbReference type="Pfam" id="PF00232">
    <property type="entry name" value="Glyco_hydro_1"/>
    <property type="match status" value="1"/>
</dbReference>
<evidence type="ECO:0000256" key="7">
    <source>
        <dbReference type="ARBA" id="ARBA00023295"/>
    </source>
</evidence>